<name>A0A5Q2MYT9_9FIRM</name>
<dbReference type="OrthoDB" id="9783139at2"/>
<accession>A0A5Q2MYT9</accession>
<dbReference type="Pfam" id="PF01628">
    <property type="entry name" value="HrcA"/>
    <property type="match status" value="1"/>
</dbReference>
<sequence length="343" mass="38723">MQMDQRKQKVLSAIIRDYVSTAEPVGSRTIARKYNLGVSPATIRNEMSDLEELGFIEQPYTSAGRIPSDGGYRYFVDCLMEREQLHESQLYVVRETLHDHLEVNMVMQQATDLLSQLTNYTAVVLSPEIGKTTFQQLQLIPLQPNKAVAVVITSAGIIESKILDIPEFLSTADLQKVARFLNKSLMGLSLDKVRMALFRELAEILKKEEQVLSQALEVIDEALKAEGQERVYLGGTLNIFKQPEFKDVEKIQTLLGILQEHHTVRHILNETSKKGLNVKIGLENVHQGFRNCSMITATYQVDGETLGVIGLIGPTRMEYSKAMAAVETLTDQLSHVLRKYFRR</sequence>
<dbReference type="GO" id="GO:0003677">
    <property type="term" value="F:DNA binding"/>
    <property type="evidence" value="ECO:0007669"/>
    <property type="project" value="InterPro"/>
</dbReference>
<evidence type="ECO:0000313" key="8">
    <source>
        <dbReference type="Proteomes" id="UP000366051"/>
    </source>
</evidence>
<dbReference type="GO" id="GO:0045892">
    <property type="term" value="P:negative regulation of DNA-templated transcription"/>
    <property type="evidence" value="ECO:0007669"/>
    <property type="project" value="UniProtKB-UniRule"/>
</dbReference>
<dbReference type="PANTHER" id="PTHR34824:SF1">
    <property type="entry name" value="HEAT-INDUCIBLE TRANSCRIPTION REPRESSOR HRCA"/>
    <property type="match status" value="1"/>
</dbReference>
<dbReference type="NCBIfam" id="TIGR00331">
    <property type="entry name" value="hrcA"/>
    <property type="match status" value="1"/>
</dbReference>
<dbReference type="PIRSF" id="PIRSF005485">
    <property type="entry name" value="HrcA"/>
    <property type="match status" value="1"/>
</dbReference>
<evidence type="ECO:0000256" key="1">
    <source>
        <dbReference type="ARBA" id="ARBA00022491"/>
    </source>
</evidence>
<dbReference type="Gene3D" id="1.10.10.10">
    <property type="entry name" value="Winged helix-like DNA-binding domain superfamily/Winged helix DNA-binding domain"/>
    <property type="match status" value="1"/>
</dbReference>
<dbReference type="Gene3D" id="3.30.450.40">
    <property type="match status" value="1"/>
</dbReference>
<dbReference type="InterPro" id="IPR002571">
    <property type="entry name" value="HrcA"/>
</dbReference>
<gene>
    <name evidence="5 7" type="primary">hrcA</name>
    <name evidence="7" type="ORF">FTV88_1810</name>
</gene>
<evidence type="ECO:0000256" key="4">
    <source>
        <dbReference type="ARBA" id="ARBA00023163"/>
    </source>
</evidence>
<keyword evidence="4 5" id="KW-0804">Transcription</keyword>
<dbReference type="InterPro" id="IPR036390">
    <property type="entry name" value="WH_DNA-bd_sf"/>
</dbReference>
<evidence type="ECO:0000256" key="2">
    <source>
        <dbReference type="ARBA" id="ARBA00023015"/>
    </source>
</evidence>
<keyword evidence="2 5" id="KW-0805">Transcription regulation</keyword>
<organism evidence="7 8">
    <name type="scientific">Heliorestis convoluta</name>
    <dbReference type="NCBI Taxonomy" id="356322"/>
    <lineage>
        <taxon>Bacteria</taxon>
        <taxon>Bacillati</taxon>
        <taxon>Bacillota</taxon>
        <taxon>Clostridia</taxon>
        <taxon>Eubacteriales</taxon>
        <taxon>Heliobacteriaceae</taxon>
        <taxon>Heliorestis</taxon>
    </lineage>
</organism>
<dbReference type="RefSeq" id="WP_153725202.1">
    <property type="nucleotide sequence ID" value="NZ_CP045875.1"/>
</dbReference>
<reference evidence="8" key="1">
    <citation type="submission" date="2019-11" db="EMBL/GenBank/DDBJ databases">
        <title>Genome sequence of Heliorestis convoluta strain HH, an alkaliphilic and minimalistic phototrophic bacterium from a soda lake in Egypt.</title>
        <authorList>
            <person name="Dewey E.D."/>
            <person name="Stokes L.M."/>
            <person name="Burchell B.M."/>
            <person name="Shaffer K.N."/>
            <person name="Huntington A.M."/>
            <person name="Baker J.M."/>
            <person name="Nadendla S."/>
            <person name="Giglio M.G."/>
            <person name="Touchman J.W."/>
            <person name="Blankenship R.E."/>
            <person name="Madigan M.T."/>
            <person name="Sattley W.M."/>
        </authorList>
    </citation>
    <scope>NUCLEOTIDE SEQUENCE [LARGE SCALE GENOMIC DNA]</scope>
    <source>
        <strain evidence="8">HH</strain>
    </source>
</reference>
<evidence type="ECO:0000256" key="3">
    <source>
        <dbReference type="ARBA" id="ARBA00023016"/>
    </source>
</evidence>
<dbReference type="SUPFAM" id="SSF46785">
    <property type="entry name" value="Winged helix' DNA-binding domain"/>
    <property type="match status" value="1"/>
</dbReference>
<evidence type="ECO:0000256" key="5">
    <source>
        <dbReference type="HAMAP-Rule" id="MF_00081"/>
    </source>
</evidence>
<dbReference type="AlphaFoldDB" id="A0A5Q2MYT9"/>
<comment type="function">
    <text evidence="5">Negative regulator of class I heat shock genes (grpE-dnaK-dnaJ and groELS operons). Prevents heat-shock induction of these operons.</text>
</comment>
<evidence type="ECO:0000259" key="6">
    <source>
        <dbReference type="Pfam" id="PF01628"/>
    </source>
</evidence>
<dbReference type="InterPro" id="IPR029016">
    <property type="entry name" value="GAF-like_dom_sf"/>
</dbReference>
<feature type="domain" description="Heat-inducible transcription repressor HrcA C-terminal" evidence="6">
    <location>
        <begin position="106"/>
        <end position="323"/>
    </location>
</feature>
<dbReference type="Gene3D" id="3.30.390.60">
    <property type="entry name" value="Heat-inducible transcription repressor hrca homolog, domain 3"/>
    <property type="match status" value="1"/>
</dbReference>
<dbReference type="SUPFAM" id="SSF55781">
    <property type="entry name" value="GAF domain-like"/>
    <property type="match status" value="1"/>
</dbReference>
<dbReference type="HAMAP" id="MF_00081">
    <property type="entry name" value="HrcA"/>
    <property type="match status" value="1"/>
</dbReference>
<dbReference type="PANTHER" id="PTHR34824">
    <property type="entry name" value="HEAT-INDUCIBLE TRANSCRIPTION REPRESSOR HRCA"/>
    <property type="match status" value="1"/>
</dbReference>
<dbReference type="EMBL" id="CP045875">
    <property type="protein sequence ID" value="QGG47908.1"/>
    <property type="molecule type" value="Genomic_DNA"/>
</dbReference>
<keyword evidence="1 5" id="KW-0678">Repressor</keyword>
<keyword evidence="3 5" id="KW-0346">Stress response</keyword>
<dbReference type="InterPro" id="IPR023120">
    <property type="entry name" value="WHTH_transcript_rep_HrcA_IDD"/>
</dbReference>
<comment type="similarity">
    <text evidence="5">Belongs to the HrcA family.</text>
</comment>
<keyword evidence="8" id="KW-1185">Reference proteome</keyword>
<dbReference type="Proteomes" id="UP000366051">
    <property type="component" value="Chromosome"/>
</dbReference>
<evidence type="ECO:0000313" key="7">
    <source>
        <dbReference type="EMBL" id="QGG47908.1"/>
    </source>
</evidence>
<proteinExistence type="inferred from homology"/>
<dbReference type="KEGG" id="hcv:FTV88_1810"/>
<dbReference type="InterPro" id="IPR021153">
    <property type="entry name" value="HrcA_C"/>
</dbReference>
<dbReference type="InterPro" id="IPR036388">
    <property type="entry name" value="WH-like_DNA-bd_sf"/>
</dbReference>
<protein>
    <recommendedName>
        <fullName evidence="5">Heat-inducible transcription repressor HrcA</fullName>
    </recommendedName>
</protein>